<feature type="active site" description="Charge relay system" evidence="5">
    <location>
        <position position="354"/>
    </location>
</feature>
<keyword evidence="2 5" id="KW-0645">Protease</keyword>
<dbReference type="PROSITE" id="PS00136">
    <property type="entry name" value="SUBTILASE_ASP"/>
    <property type="match status" value="1"/>
</dbReference>
<dbReference type="InterPro" id="IPR022398">
    <property type="entry name" value="Peptidase_S8_His-AS"/>
</dbReference>
<dbReference type="CDD" id="cd04077">
    <property type="entry name" value="Peptidases_S8_PCSK9_ProteinaseK_like"/>
    <property type="match status" value="1"/>
</dbReference>
<dbReference type="SUPFAM" id="SSF54897">
    <property type="entry name" value="Protease propeptides/inhibitors"/>
    <property type="match status" value="1"/>
</dbReference>
<feature type="domain" description="Peptidase S8/S53" evidence="9">
    <location>
        <begin position="162"/>
        <end position="386"/>
    </location>
</feature>
<evidence type="ECO:0000256" key="6">
    <source>
        <dbReference type="RuleBase" id="RU003355"/>
    </source>
</evidence>
<dbReference type="PRINTS" id="PR00723">
    <property type="entry name" value="SUBTILISIN"/>
</dbReference>
<dbReference type="InterPro" id="IPR050131">
    <property type="entry name" value="Peptidase_S8_subtilisin-like"/>
</dbReference>
<dbReference type="InterPro" id="IPR037045">
    <property type="entry name" value="S8pro/Inhibitor_I9_sf"/>
</dbReference>
<dbReference type="Gene3D" id="3.40.50.200">
    <property type="entry name" value="Peptidase S8/S53 domain"/>
    <property type="match status" value="1"/>
</dbReference>
<dbReference type="Gene3D" id="3.30.70.80">
    <property type="entry name" value="Peptidase S8 propeptide/proteinase inhibitor I9"/>
    <property type="match status" value="1"/>
</dbReference>
<keyword evidence="4 5" id="KW-0720">Serine protease</keyword>
<gene>
    <name evidence="10" type="ORF">GCU69_05530</name>
</gene>
<dbReference type="EMBL" id="WHPN01000125">
    <property type="protein sequence ID" value="KAF4410115.1"/>
    <property type="molecule type" value="Genomic_DNA"/>
</dbReference>
<dbReference type="PROSITE" id="PS00138">
    <property type="entry name" value="SUBTILASE_SER"/>
    <property type="match status" value="1"/>
</dbReference>
<dbReference type="InterPro" id="IPR036852">
    <property type="entry name" value="Peptidase_S8/S53_dom_sf"/>
</dbReference>
<protein>
    <submittedName>
        <fullName evidence="10">S8 family peptidase</fullName>
    </submittedName>
</protein>
<comment type="similarity">
    <text evidence="1 5 6">Belongs to the peptidase S8 family.</text>
</comment>
<comment type="caution">
    <text evidence="10">The sequence shown here is derived from an EMBL/GenBank/DDBJ whole genome shotgun (WGS) entry which is preliminary data.</text>
</comment>
<feature type="compositionally biased region" description="Low complexity" evidence="7">
    <location>
        <begin position="113"/>
        <end position="131"/>
    </location>
</feature>
<evidence type="ECO:0000256" key="5">
    <source>
        <dbReference type="PROSITE-ProRule" id="PRU01240"/>
    </source>
</evidence>
<dbReference type="InterPro" id="IPR015500">
    <property type="entry name" value="Peptidase_S8_subtilisin-rel"/>
</dbReference>
<dbReference type="InterPro" id="IPR034193">
    <property type="entry name" value="PCSK9_ProteinaseK-like"/>
</dbReference>
<evidence type="ECO:0000256" key="3">
    <source>
        <dbReference type="ARBA" id="ARBA00022801"/>
    </source>
</evidence>
<dbReference type="PANTHER" id="PTHR43806">
    <property type="entry name" value="PEPTIDASE S8"/>
    <property type="match status" value="1"/>
</dbReference>
<evidence type="ECO:0000256" key="8">
    <source>
        <dbReference type="SAM" id="SignalP"/>
    </source>
</evidence>
<dbReference type="SUPFAM" id="SSF52743">
    <property type="entry name" value="Subtilisin-like"/>
    <property type="match status" value="1"/>
</dbReference>
<sequence length="409" mass="41487">MRLLARCASTALLLLVPLAGASTATAGPSGTAAGAAAPVHRSPHAAPDQYIVTVSEDADPAAVADRIGAEPDFVYRSVVRGFAAELTAGQVRSVRALSAVTAVEENGGVSLTAPDAAGEPAPRRAAAGPGDGPVRAAGSWGLDRIDQRLLPLDGRYEVRGTGRGVTVYIVDTGIDYGHREFAGRAVPGFDAVGDGRNGRDCNGHGTHVAGTVGGRTLGVAPETRLVSVRVLNCAGQGSYAALLAGLDYVHARQHPSAVLNASTGGPRSEVINRAVNTVARGGVLPVVAAGNENADACGVSPASAERAVTVGATDRRDHETSFSNHGSCLDLYAPGQDIVSARMGGGTQSLSGTSMASPHAAGVAALHKEANPAAGPWTLAFLLRAQATPWVLHGVTPPSPNRLLYAGRL</sequence>
<keyword evidence="8" id="KW-0732">Signal</keyword>
<feature type="active site" description="Charge relay system" evidence="5">
    <location>
        <position position="204"/>
    </location>
</feature>
<name>A0ABQ7FMQ4_9ACTN</name>
<feature type="chain" id="PRO_5045830842" evidence="8">
    <location>
        <begin position="27"/>
        <end position="409"/>
    </location>
</feature>
<reference evidence="10 11" key="1">
    <citation type="submission" date="2019-10" db="EMBL/GenBank/DDBJ databases">
        <title>Streptomyces tenebrisbrunneis sp.nov., an endogenous actinomycete isolated from of Lycium ruthenicum.</title>
        <authorList>
            <person name="Ma L."/>
        </authorList>
    </citation>
    <scope>NUCLEOTIDE SEQUENCE [LARGE SCALE GENOMIC DNA]</scope>
    <source>
        <strain evidence="10 11">TRM 66187</strain>
    </source>
</reference>
<keyword evidence="3 5" id="KW-0378">Hydrolase</keyword>
<dbReference type="PANTHER" id="PTHR43806:SF11">
    <property type="entry name" value="CEREVISIN-RELATED"/>
    <property type="match status" value="1"/>
</dbReference>
<dbReference type="RefSeq" id="WP_156205269.1">
    <property type="nucleotide sequence ID" value="NZ_WHPN01000125.1"/>
</dbReference>
<evidence type="ECO:0000256" key="4">
    <source>
        <dbReference type="ARBA" id="ARBA00022825"/>
    </source>
</evidence>
<dbReference type="InterPro" id="IPR023828">
    <property type="entry name" value="Peptidase_S8_Ser-AS"/>
</dbReference>
<feature type="region of interest" description="Disordered" evidence="7">
    <location>
        <begin position="110"/>
        <end position="131"/>
    </location>
</feature>
<accession>A0ABQ7FMQ4</accession>
<evidence type="ECO:0000256" key="2">
    <source>
        <dbReference type="ARBA" id="ARBA00022670"/>
    </source>
</evidence>
<dbReference type="Proteomes" id="UP000621266">
    <property type="component" value="Unassembled WGS sequence"/>
</dbReference>
<evidence type="ECO:0000259" key="9">
    <source>
        <dbReference type="Pfam" id="PF00082"/>
    </source>
</evidence>
<evidence type="ECO:0000313" key="11">
    <source>
        <dbReference type="Proteomes" id="UP000621266"/>
    </source>
</evidence>
<proteinExistence type="inferred from homology"/>
<organism evidence="10 11">
    <name type="scientific">Streptomyces lycii</name>
    <dbReference type="NCBI Taxonomy" id="2654337"/>
    <lineage>
        <taxon>Bacteria</taxon>
        <taxon>Bacillati</taxon>
        <taxon>Actinomycetota</taxon>
        <taxon>Actinomycetes</taxon>
        <taxon>Kitasatosporales</taxon>
        <taxon>Streptomycetaceae</taxon>
        <taxon>Streptomyces</taxon>
    </lineage>
</organism>
<feature type="signal peptide" evidence="8">
    <location>
        <begin position="1"/>
        <end position="26"/>
    </location>
</feature>
<dbReference type="PROSITE" id="PS51892">
    <property type="entry name" value="SUBTILASE"/>
    <property type="match status" value="1"/>
</dbReference>
<evidence type="ECO:0000256" key="7">
    <source>
        <dbReference type="SAM" id="MobiDB-lite"/>
    </source>
</evidence>
<keyword evidence="11" id="KW-1185">Reference proteome</keyword>
<dbReference type="Pfam" id="PF00082">
    <property type="entry name" value="Peptidase_S8"/>
    <property type="match status" value="1"/>
</dbReference>
<dbReference type="InterPro" id="IPR000209">
    <property type="entry name" value="Peptidase_S8/S53_dom"/>
</dbReference>
<evidence type="ECO:0000256" key="1">
    <source>
        <dbReference type="ARBA" id="ARBA00011073"/>
    </source>
</evidence>
<dbReference type="InterPro" id="IPR023827">
    <property type="entry name" value="Peptidase_S8_Asp-AS"/>
</dbReference>
<evidence type="ECO:0000313" key="10">
    <source>
        <dbReference type="EMBL" id="KAF4410115.1"/>
    </source>
</evidence>
<dbReference type="PROSITE" id="PS00137">
    <property type="entry name" value="SUBTILASE_HIS"/>
    <property type="match status" value="1"/>
</dbReference>
<feature type="active site" description="Charge relay system" evidence="5">
    <location>
        <position position="171"/>
    </location>
</feature>